<proteinExistence type="predicted"/>
<dbReference type="AlphaFoldDB" id="A0A1M5YSE7"/>
<reference evidence="1 2" key="1">
    <citation type="submission" date="2016-11" db="EMBL/GenBank/DDBJ databases">
        <authorList>
            <person name="Jaros S."/>
            <person name="Januszkiewicz K."/>
            <person name="Wedrychowicz H."/>
        </authorList>
    </citation>
    <scope>NUCLEOTIDE SEQUENCE [LARGE SCALE GENOMIC DNA]</scope>
    <source>
        <strain evidence="1 2">DSM 9705</strain>
    </source>
</reference>
<evidence type="ECO:0000313" key="2">
    <source>
        <dbReference type="Proteomes" id="UP000184139"/>
    </source>
</evidence>
<dbReference type="InterPro" id="IPR019613">
    <property type="entry name" value="DUF4198"/>
</dbReference>
<keyword evidence="2" id="KW-1185">Reference proteome</keyword>
<protein>
    <submittedName>
        <fullName evidence="1">Uncharacterized protein</fullName>
    </submittedName>
</protein>
<sequence length="204" mass="22707">MAETSPGYFAMYTDKDGRNRHSLKPLHTFAADAESVQTSMRTSQWAKTYVVCDGPSDPFPAAVGLPLELVPEQDPASLREGDVLRLRIFPEGEILRGEGYWDATYGGFSTEAEDMYLQRTAVIGGAFSVPLNTGGRWFVRFFIKTDAPGDRRNNYLIEKRTATLTFMIPLLVWAASTQVNAVATPQASGMKANMITALRRFKWI</sequence>
<evidence type="ECO:0000313" key="1">
    <source>
        <dbReference type="EMBL" id="SHI14859.1"/>
    </source>
</evidence>
<name>A0A1M5YSE7_9BACT</name>
<organism evidence="1 2">
    <name type="scientific">Desulfofustis glycolicus DSM 9705</name>
    <dbReference type="NCBI Taxonomy" id="1121409"/>
    <lineage>
        <taxon>Bacteria</taxon>
        <taxon>Pseudomonadati</taxon>
        <taxon>Thermodesulfobacteriota</taxon>
        <taxon>Desulfobulbia</taxon>
        <taxon>Desulfobulbales</taxon>
        <taxon>Desulfocapsaceae</taxon>
        <taxon>Desulfofustis</taxon>
    </lineage>
</organism>
<dbReference type="STRING" id="1121409.SAMN02745124_04391"/>
<dbReference type="Pfam" id="PF10670">
    <property type="entry name" value="DUF4198"/>
    <property type="match status" value="1"/>
</dbReference>
<accession>A0A1M5YSE7</accession>
<dbReference type="EMBL" id="FQXS01000054">
    <property type="protein sequence ID" value="SHI14859.1"/>
    <property type="molecule type" value="Genomic_DNA"/>
</dbReference>
<gene>
    <name evidence="1" type="ORF">SAMN02745124_04391</name>
</gene>
<dbReference type="Proteomes" id="UP000184139">
    <property type="component" value="Unassembled WGS sequence"/>
</dbReference>